<dbReference type="GO" id="GO:0004301">
    <property type="term" value="F:epoxide hydrolase activity"/>
    <property type="evidence" value="ECO:0007669"/>
    <property type="project" value="TreeGrafter"/>
</dbReference>
<comment type="similarity">
    <text evidence="1">Belongs to the peptidase S33 family.</text>
</comment>
<dbReference type="InterPro" id="IPR029058">
    <property type="entry name" value="AB_hydrolase_fold"/>
</dbReference>
<sequence length="403" mass="45816">MSFDTIPSKASLKLQPFTAYVSEEELESFQTLLKHSRIGPKTYENLTADVKDFTHFGISRQWLEDAKKQWKAKYDWRKTEERINSYPNYTASIEDSGFDFEIHFVALFSKKKDAVPLTLLHGWPGSFLEFLGTLDVLREKYTPEDLPFHVIVPSLPGYGYSNGPPLDKDFDVQGIARMVDKLMVGLGFGDGYISQGGDIGSFVSRVLAVNAEACKAVHLHLAIGISKPDDVSIDSLSQEEQKGLERYNNFNEMGNAYAREHGTRPSTIGLVLSSSPVALLAWVGEKFLQWSDVSPPLNEILDSVSLYWFTDSFPRAIYPYRQFFGPKPSFFHPDAQWHIKKPMGYSWHPKELAPVPKDWVAKSGNLVWYRGHDEGGHFAAMEKPKLFVKDMEEFVEEVWPMVK</sequence>
<gene>
    <name evidence="5" type="ORF">LTR97_002905</name>
</gene>
<dbReference type="InterPro" id="IPR016292">
    <property type="entry name" value="Epoxide_hydrolase"/>
</dbReference>
<dbReference type="Pfam" id="PF06441">
    <property type="entry name" value="EHN"/>
    <property type="match status" value="1"/>
</dbReference>
<accession>A0AAN7W9B2</accession>
<dbReference type="InterPro" id="IPR010497">
    <property type="entry name" value="Epoxide_hydro_N"/>
</dbReference>
<dbReference type="PANTHER" id="PTHR21661">
    <property type="entry name" value="EPOXIDE HYDROLASE 1-RELATED"/>
    <property type="match status" value="1"/>
</dbReference>
<name>A0AAN7W9B2_9PEZI</name>
<keyword evidence="2" id="KW-0378">Hydrolase</keyword>
<evidence type="ECO:0000259" key="4">
    <source>
        <dbReference type="Pfam" id="PF06441"/>
    </source>
</evidence>
<reference evidence="5" key="1">
    <citation type="submission" date="2023-08" db="EMBL/GenBank/DDBJ databases">
        <title>Black Yeasts Isolated from many extreme environments.</title>
        <authorList>
            <person name="Coleine C."/>
            <person name="Stajich J.E."/>
            <person name="Selbmann L."/>
        </authorList>
    </citation>
    <scope>NUCLEOTIDE SEQUENCE</scope>
    <source>
        <strain evidence="5">CCFEE 5810</strain>
    </source>
</reference>
<dbReference type="Proteomes" id="UP001310594">
    <property type="component" value="Unassembled WGS sequence"/>
</dbReference>
<feature type="active site" description="Proton acceptor" evidence="3">
    <location>
        <position position="377"/>
    </location>
</feature>
<evidence type="ECO:0000313" key="6">
    <source>
        <dbReference type="Proteomes" id="UP001310594"/>
    </source>
</evidence>
<dbReference type="GO" id="GO:0097176">
    <property type="term" value="P:epoxide metabolic process"/>
    <property type="evidence" value="ECO:0007669"/>
    <property type="project" value="TreeGrafter"/>
</dbReference>
<dbReference type="Gene3D" id="3.40.50.1820">
    <property type="entry name" value="alpha/beta hydrolase"/>
    <property type="match status" value="1"/>
</dbReference>
<dbReference type="PANTHER" id="PTHR21661:SF39">
    <property type="entry name" value="HYDROLASE, PUTATIVE (AFU_ORTHOLOGUE AFUA_3G08960)-RELATED"/>
    <property type="match status" value="1"/>
</dbReference>
<feature type="active site" description="Nucleophile" evidence="3">
    <location>
        <position position="198"/>
    </location>
</feature>
<dbReference type="PRINTS" id="PR00412">
    <property type="entry name" value="EPOXHYDRLASE"/>
</dbReference>
<dbReference type="InterPro" id="IPR000639">
    <property type="entry name" value="Epox_hydrolase-like"/>
</dbReference>
<feature type="active site" description="Proton donor" evidence="3">
    <location>
        <position position="320"/>
    </location>
</feature>
<proteinExistence type="inferred from homology"/>
<dbReference type="PIRSF" id="PIRSF001112">
    <property type="entry name" value="Epoxide_hydrolase"/>
    <property type="match status" value="1"/>
</dbReference>
<protein>
    <recommendedName>
        <fullName evidence="4">Epoxide hydrolase N-terminal domain-containing protein</fullName>
    </recommendedName>
</protein>
<dbReference type="SUPFAM" id="SSF53474">
    <property type="entry name" value="alpha/beta-Hydrolases"/>
    <property type="match status" value="1"/>
</dbReference>
<dbReference type="EMBL" id="JAVRQU010000004">
    <property type="protein sequence ID" value="KAK5703892.1"/>
    <property type="molecule type" value="Genomic_DNA"/>
</dbReference>
<evidence type="ECO:0000256" key="3">
    <source>
        <dbReference type="PIRSR" id="PIRSR001112-1"/>
    </source>
</evidence>
<comment type="caution">
    <text evidence="5">The sequence shown here is derived from an EMBL/GenBank/DDBJ whole genome shotgun (WGS) entry which is preliminary data.</text>
</comment>
<feature type="domain" description="Epoxide hydrolase N-terminal" evidence="4">
    <location>
        <begin position="15"/>
        <end position="130"/>
    </location>
</feature>
<dbReference type="AlphaFoldDB" id="A0AAN7W9B2"/>
<evidence type="ECO:0000256" key="2">
    <source>
        <dbReference type="ARBA" id="ARBA00022801"/>
    </source>
</evidence>
<organism evidence="5 6">
    <name type="scientific">Elasticomyces elasticus</name>
    <dbReference type="NCBI Taxonomy" id="574655"/>
    <lineage>
        <taxon>Eukaryota</taxon>
        <taxon>Fungi</taxon>
        <taxon>Dikarya</taxon>
        <taxon>Ascomycota</taxon>
        <taxon>Pezizomycotina</taxon>
        <taxon>Dothideomycetes</taxon>
        <taxon>Dothideomycetidae</taxon>
        <taxon>Mycosphaerellales</taxon>
        <taxon>Teratosphaeriaceae</taxon>
        <taxon>Elasticomyces</taxon>
    </lineage>
</organism>
<evidence type="ECO:0000256" key="1">
    <source>
        <dbReference type="ARBA" id="ARBA00010088"/>
    </source>
</evidence>
<evidence type="ECO:0000313" key="5">
    <source>
        <dbReference type="EMBL" id="KAK5703892.1"/>
    </source>
</evidence>